<feature type="domain" description="Amino acid transporter transmembrane" evidence="6">
    <location>
        <begin position="46"/>
        <end position="436"/>
    </location>
</feature>
<reference evidence="7" key="1">
    <citation type="submission" date="2019-06" db="EMBL/GenBank/DDBJ databases">
        <authorList>
            <person name="Zheng W."/>
        </authorList>
    </citation>
    <scope>NUCLEOTIDE SEQUENCE</scope>
    <source>
        <strain evidence="7">QDHG01</strain>
    </source>
</reference>
<feature type="transmembrane region" description="Helical" evidence="5">
    <location>
        <begin position="234"/>
        <end position="254"/>
    </location>
</feature>
<dbReference type="Proteomes" id="UP000785679">
    <property type="component" value="Unassembled WGS sequence"/>
</dbReference>
<feature type="transmembrane region" description="Helical" evidence="5">
    <location>
        <begin position="312"/>
        <end position="335"/>
    </location>
</feature>
<keyword evidence="8" id="KW-1185">Reference proteome</keyword>
<feature type="transmembrane region" description="Helical" evidence="5">
    <location>
        <begin position="422"/>
        <end position="441"/>
    </location>
</feature>
<feature type="transmembrane region" description="Helical" evidence="5">
    <location>
        <begin position="194"/>
        <end position="214"/>
    </location>
</feature>
<sequence>MYQEELSQPLLKSNGAQNINQSNTLGGGEVSQRSFLNRTFGSLEKGSLAGSTYQLSAAAIGAGVLSLPYVLKESGIILGLILILIGAFASILSLKLLMKCSDMIQSTSYSDLVHKVYGHKHDRRLTILILTGLSGSCITYQIIILRLVQSLAQTINLELYSLEYSILITFLIGFSIIAPLSTHKEMSGFRYVSILSLASLFYILVVICIELPAYARQNFSWDRINYVNVNLKTLQSFAITFFAFQCHVEVIPIFDEMTDKSLGKQRYLAMRSVFINLFFFLSIGMGGYFSTYETTGQIVIERQPLNGDKYDIFMVIGQFFIIMVLCIAYPINTVPMKTILVQNIYHRKHELSRQQNITITYVFVLWTSVLAVLFPDITKVLSIMGGLCSVTICFLIPVSCYIKLHTKIGEKWSDNREHVRMAGFFGTLCVIGYSSVVYTVTDTISGLI</sequence>
<evidence type="ECO:0000313" key="8">
    <source>
        <dbReference type="Proteomes" id="UP000785679"/>
    </source>
</evidence>
<accession>A0A8J8NQG8</accession>
<organism evidence="7 8">
    <name type="scientific">Halteria grandinella</name>
    <dbReference type="NCBI Taxonomy" id="5974"/>
    <lineage>
        <taxon>Eukaryota</taxon>
        <taxon>Sar</taxon>
        <taxon>Alveolata</taxon>
        <taxon>Ciliophora</taxon>
        <taxon>Intramacronucleata</taxon>
        <taxon>Spirotrichea</taxon>
        <taxon>Stichotrichia</taxon>
        <taxon>Sporadotrichida</taxon>
        <taxon>Halteriidae</taxon>
        <taxon>Halteria</taxon>
    </lineage>
</organism>
<evidence type="ECO:0000313" key="7">
    <source>
        <dbReference type="EMBL" id="TNV78899.1"/>
    </source>
</evidence>
<keyword evidence="4 5" id="KW-0472">Membrane</keyword>
<evidence type="ECO:0000256" key="1">
    <source>
        <dbReference type="ARBA" id="ARBA00004141"/>
    </source>
</evidence>
<dbReference type="PANTHER" id="PTHR22950">
    <property type="entry name" value="AMINO ACID TRANSPORTER"/>
    <property type="match status" value="1"/>
</dbReference>
<evidence type="ECO:0000256" key="4">
    <source>
        <dbReference type="ARBA" id="ARBA00023136"/>
    </source>
</evidence>
<protein>
    <recommendedName>
        <fullName evidence="6">Amino acid transporter transmembrane domain-containing protein</fullName>
    </recommendedName>
</protein>
<dbReference type="PANTHER" id="PTHR22950:SF702">
    <property type="entry name" value="AMINO ACID TRANSPORTER PROTEIN"/>
    <property type="match status" value="1"/>
</dbReference>
<dbReference type="EMBL" id="RRYP01009674">
    <property type="protein sequence ID" value="TNV78899.1"/>
    <property type="molecule type" value="Genomic_DNA"/>
</dbReference>
<comment type="caution">
    <text evidence="7">The sequence shown here is derived from an EMBL/GenBank/DDBJ whole genome shotgun (WGS) entry which is preliminary data.</text>
</comment>
<dbReference type="AlphaFoldDB" id="A0A8J8NQG8"/>
<name>A0A8J8NQG8_HALGN</name>
<dbReference type="GO" id="GO:0016020">
    <property type="term" value="C:membrane"/>
    <property type="evidence" value="ECO:0007669"/>
    <property type="project" value="UniProtKB-SubCell"/>
</dbReference>
<feature type="transmembrane region" description="Helical" evidence="5">
    <location>
        <begin position="356"/>
        <end position="374"/>
    </location>
</feature>
<dbReference type="InterPro" id="IPR013057">
    <property type="entry name" value="AA_transpt_TM"/>
</dbReference>
<feature type="transmembrane region" description="Helical" evidence="5">
    <location>
        <begin position="274"/>
        <end position="292"/>
    </location>
</feature>
<gene>
    <name evidence="7" type="ORF">FGO68_gene6806</name>
</gene>
<evidence type="ECO:0000256" key="5">
    <source>
        <dbReference type="SAM" id="Phobius"/>
    </source>
</evidence>
<evidence type="ECO:0000259" key="6">
    <source>
        <dbReference type="Pfam" id="PF01490"/>
    </source>
</evidence>
<dbReference type="OrthoDB" id="438545at2759"/>
<dbReference type="Pfam" id="PF01490">
    <property type="entry name" value="Aa_trans"/>
    <property type="match status" value="1"/>
</dbReference>
<dbReference type="GO" id="GO:0015179">
    <property type="term" value="F:L-amino acid transmembrane transporter activity"/>
    <property type="evidence" value="ECO:0007669"/>
    <property type="project" value="TreeGrafter"/>
</dbReference>
<evidence type="ECO:0000256" key="2">
    <source>
        <dbReference type="ARBA" id="ARBA00022692"/>
    </source>
</evidence>
<feature type="transmembrane region" description="Helical" evidence="5">
    <location>
        <begin position="125"/>
        <end position="144"/>
    </location>
</feature>
<feature type="transmembrane region" description="Helical" evidence="5">
    <location>
        <begin position="76"/>
        <end position="97"/>
    </location>
</feature>
<feature type="transmembrane region" description="Helical" evidence="5">
    <location>
        <begin position="164"/>
        <end position="182"/>
    </location>
</feature>
<proteinExistence type="predicted"/>
<feature type="transmembrane region" description="Helical" evidence="5">
    <location>
        <begin position="380"/>
        <end position="402"/>
    </location>
</feature>
<comment type="subcellular location">
    <subcellularLocation>
        <location evidence="1">Membrane</location>
        <topology evidence="1">Multi-pass membrane protein</topology>
    </subcellularLocation>
</comment>
<keyword evidence="2 5" id="KW-0812">Transmembrane</keyword>
<keyword evidence="3 5" id="KW-1133">Transmembrane helix</keyword>
<evidence type="ECO:0000256" key="3">
    <source>
        <dbReference type="ARBA" id="ARBA00022989"/>
    </source>
</evidence>